<gene>
    <name evidence="2" type="ORF">PFICI_12885</name>
</gene>
<dbReference type="AlphaFoldDB" id="W3WSY4"/>
<sequence length="319" mass="35776">MSTAERSFTTWTSAWETDSLPWLPTAQEFNFRSMPAILSNFTYLEFDKKLNYFQYQDISGHLISDPPVKKAMQCALQLCGKTFVTPYFGNFTASALTGPQVGLNISAKSTIFDNNSTFFLGLEPESIIPTLTNVKFNIDNCEFRNLIMFMRSLFMGTTNITEVLVGSKDASVHPEDRQQWSIATNGTALSQFDDMPVLMKEIADSITEEFRISSGTLPTSGVALQSEVIIAINWTWLALPIAVTSLTFFLLLTVIHVNNMSGISPWKSSSLALLFHELDGWDDNQKLILDAPDKVEARAKEMRAQVTYQNDLLRFSKAD</sequence>
<dbReference type="HOGENOM" id="CLU_871860_0_0_1"/>
<dbReference type="EMBL" id="KI912118">
    <property type="protein sequence ID" value="ETS75941.1"/>
    <property type="molecule type" value="Genomic_DNA"/>
</dbReference>
<dbReference type="OMA" id="GSEYQNI"/>
<name>W3WSY4_PESFW</name>
<dbReference type="OrthoDB" id="5376804at2759"/>
<keyword evidence="1" id="KW-0812">Transmembrane</keyword>
<accession>W3WSY4</accession>
<keyword evidence="1" id="KW-1133">Transmembrane helix</keyword>
<proteinExistence type="predicted"/>
<reference evidence="3" key="1">
    <citation type="journal article" date="2015" name="BMC Genomics">
        <title>Genomic and transcriptomic analysis of the endophytic fungus Pestalotiopsis fici reveals its lifestyle and high potential for synthesis of natural products.</title>
        <authorList>
            <person name="Wang X."/>
            <person name="Zhang X."/>
            <person name="Liu L."/>
            <person name="Xiang M."/>
            <person name="Wang W."/>
            <person name="Sun X."/>
            <person name="Che Y."/>
            <person name="Guo L."/>
            <person name="Liu G."/>
            <person name="Guo L."/>
            <person name="Wang C."/>
            <person name="Yin W.B."/>
            <person name="Stadler M."/>
            <person name="Zhang X."/>
            <person name="Liu X."/>
        </authorList>
    </citation>
    <scope>NUCLEOTIDE SEQUENCE [LARGE SCALE GENOMIC DNA]</scope>
    <source>
        <strain evidence="3">W106-1 / CGMCC3.15140</strain>
    </source>
</reference>
<dbReference type="KEGG" id="pfy:PFICI_12885"/>
<dbReference type="RefSeq" id="XP_007839657.1">
    <property type="nucleotide sequence ID" value="XM_007841466.1"/>
</dbReference>
<dbReference type="STRING" id="1229662.W3WSY4"/>
<dbReference type="InParanoid" id="W3WSY4"/>
<evidence type="ECO:0000256" key="1">
    <source>
        <dbReference type="SAM" id="Phobius"/>
    </source>
</evidence>
<dbReference type="Proteomes" id="UP000030651">
    <property type="component" value="Unassembled WGS sequence"/>
</dbReference>
<evidence type="ECO:0000313" key="2">
    <source>
        <dbReference type="EMBL" id="ETS75941.1"/>
    </source>
</evidence>
<keyword evidence="1" id="KW-0472">Membrane</keyword>
<dbReference type="GeneID" id="19277898"/>
<keyword evidence="3" id="KW-1185">Reference proteome</keyword>
<dbReference type="PANTHER" id="PTHR35394:SF5">
    <property type="entry name" value="DUF3176 DOMAIN-CONTAINING PROTEIN"/>
    <property type="match status" value="1"/>
</dbReference>
<organism evidence="2 3">
    <name type="scientific">Pestalotiopsis fici (strain W106-1 / CGMCC3.15140)</name>
    <dbReference type="NCBI Taxonomy" id="1229662"/>
    <lineage>
        <taxon>Eukaryota</taxon>
        <taxon>Fungi</taxon>
        <taxon>Dikarya</taxon>
        <taxon>Ascomycota</taxon>
        <taxon>Pezizomycotina</taxon>
        <taxon>Sordariomycetes</taxon>
        <taxon>Xylariomycetidae</taxon>
        <taxon>Amphisphaeriales</taxon>
        <taxon>Sporocadaceae</taxon>
        <taxon>Pestalotiopsis</taxon>
    </lineage>
</organism>
<evidence type="ECO:0000313" key="3">
    <source>
        <dbReference type="Proteomes" id="UP000030651"/>
    </source>
</evidence>
<dbReference type="PANTHER" id="PTHR35394">
    <property type="entry name" value="DUF3176 DOMAIN-CONTAINING PROTEIN"/>
    <property type="match status" value="1"/>
</dbReference>
<feature type="transmembrane region" description="Helical" evidence="1">
    <location>
        <begin position="234"/>
        <end position="257"/>
    </location>
</feature>
<protein>
    <submittedName>
        <fullName evidence="2">Uncharacterized protein</fullName>
    </submittedName>
</protein>